<dbReference type="Pfam" id="PF00664">
    <property type="entry name" value="ABC_membrane"/>
    <property type="match status" value="1"/>
</dbReference>
<evidence type="ECO:0000313" key="11">
    <source>
        <dbReference type="EMBL" id="SEQ42333.1"/>
    </source>
</evidence>
<feature type="transmembrane region" description="Helical" evidence="8">
    <location>
        <begin position="69"/>
        <end position="88"/>
    </location>
</feature>
<keyword evidence="7 8" id="KW-0472">Membrane</keyword>
<dbReference type="PANTHER" id="PTHR43394">
    <property type="entry name" value="ATP-DEPENDENT PERMEASE MDL1, MITOCHONDRIAL"/>
    <property type="match status" value="1"/>
</dbReference>
<dbReference type="Proteomes" id="UP000182360">
    <property type="component" value="Unassembled WGS sequence"/>
</dbReference>
<evidence type="ECO:0000256" key="5">
    <source>
        <dbReference type="ARBA" id="ARBA00022840"/>
    </source>
</evidence>
<dbReference type="Gene3D" id="1.20.1560.10">
    <property type="entry name" value="ABC transporter type 1, transmembrane domain"/>
    <property type="match status" value="1"/>
</dbReference>
<evidence type="ECO:0000256" key="2">
    <source>
        <dbReference type="ARBA" id="ARBA00022448"/>
    </source>
</evidence>
<dbReference type="CDD" id="cd18545">
    <property type="entry name" value="ABC_6TM_YknV_like"/>
    <property type="match status" value="1"/>
</dbReference>
<sequence>MNSYKIDEQQVQKSNFETMPRLFRYLLKYKKRIAGVFALMAFGTAVDLVNPLLNERAIDRYILPGDVPGLIRIVLLGATINILAVLAIKLRMLLMAKTSNKVIQELRQELYDHIQGLDLAFFDSRPSGKILARIIGDSNSLKDIIENAVTTLIPNLVTVIAVMVIMFVKNWKLALAALCSLPFLIGGVFLISIMAEKHWKAKRQKSSNMNAFINEDLSGIKIIQSFRAEQETDKTFQSLVWDDRKEFLRAVRWCDGFGSWIDLCWSVGTMALYMVGIKLLGIEGVSIGTYIAFGSYVGMFWQPILNLSNFYNQFVNAASGAERIFEIIDKQPVVTSKAGAGAMPAIKGSVEFKNVTFGYTDDVDVLKNVDFSVTQGETIALVGPTGAGKSTVVNLVSRFYDIKDGKILIDGNDIRDVELSSLRTQMGIMTQDNYIFSGTIRENIMYGKLDATEEEMLEASRAVHADDFIKTLPDGYDTKLTARGGELSNGQRQLVAFARTMLSNPRILILDEATSSIDTKTELLVQKGIASMLKGRTSFVIAHRLSTIQNADRIFVIDKGGIVESGSPAELMEKRGAYYALRQAQFA</sequence>
<keyword evidence="12" id="KW-1185">Reference proteome</keyword>
<dbReference type="AlphaFoldDB" id="A0A1H9FXM1"/>
<dbReference type="eggNOG" id="COG1132">
    <property type="taxonomic scope" value="Bacteria"/>
</dbReference>
<keyword evidence="5 11" id="KW-0067">ATP-binding</keyword>
<dbReference type="InterPro" id="IPR003439">
    <property type="entry name" value="ABC_transporter-like_ATP-bd"/>
</dbReference>
<dbReference type="PROSITE" id="PS50893">
    <property type="entry name" value="ABC_TRANSPORTER_2"/>
    <property type="match status" value="1"/>
</dbReference>
<evidence type="ECO:0000313" key="12">
    <source>
        <dbReference type="Proteomes" id="UP000182360"/>
    </source>
</evidence>
<dbReference type="EMBL" id="FOFU01000004">
    <property type="protein sequence ID" value="SEQ42333.1"/>
    <property type="molecule type" value="Genomic_DNA"/>
</dbReference>
<dbReference type="InterPro" id="IPR011527">
    <property type="entry name" value="ABC1_TM_dom"/>
</dbReference>
<comment type="subcellular location">
    <subcellularLocation>
        <location evidence="1">Cell membrane</location>
        <topology evidence="1">Multi-pass membrane protein</topology>
    </subcellularLocation>
</comment>
<dbReference type="GO" id="GO:0016887">
    <property type="term" value="F:ATP hydrolysis activity"/>
    <property type="evidence" value="ECO:0007669"/>
    <property type="project" value="InterPro"/>
</dbReference>
<dbReference type="RefSeq" id="WP_143064202.1">
    <property type="nucleotide sequence ID" value="NZ_FOFU01000004.1"/>
</dbReference>
<feature type="domain" description="ABC transmembrane type-1" evidence="10">
    <location>
        <begin position="34"/>
        <end position="316"/>
    </location>
</feature>
<feature type="domain" description="ABC transporter" evidence="9">
    <location>
        <begin position="350"/>
        <end position="584"/>
    </location>
</feature>
<dbReference type="FunFam" id="3.40.50.300:FF:000287">
    <property type="entry name" value="Multidrug ABC transporter ATP-binding protein"/>
    <property type="match status" value="1"/>
</dbReference>
<evidence type="ECO:0000256" key="8">
    <source>
        <dbReference type="SAM" id="Phobius"/>
    </source>
</evidence>
<dbReference type="InterPro" id="IPR003593">
    <property type="entry name" value="AAA+_ATPase"/>
</dbReference>
<feature type="transmembrane region" description="Helical" evidence="8">
    <location>
        <begin position="33"/>
        <end position="49"/>
    </location>
</feature>
<organism evidence="11 12">
    <name type="scientific">Treponema bryantii</name>
    <dbReference type="NCBI Taxonomy" id="163"/>
    <lineage>
        <taxon>Bacteria</taxon>
        <taxon>Pseudomonadati</taxon>
        <taxon>Spirochaetota</taxon>
        <taxon>Spirochaetia</taxon>
        <taxon>Spirochaetales</taxon>
        <taxon>Treponemataceae</taxon>
        <taxon>Treponema</taxon>
    </lineage>
</organism>
<dbReference type="InterPro" id="IPR036640">
    <property type="entry name" value="ABC1_TM_sf"/>
</dbReference>
<feature type="transmembrane region" description="Helical" evidence="8">
    <location>
        <begin position="148"/>
        <end position="168"/>
    </location>
</feature>
<dbReference type="SMART" id="SM00382">
    <property type="entry name" value="AAA"/>
    <property type="match status" value="1"/>
</dbReference>
<evidence type="ECO:0000256" key="6">
    <source>
        <dbReference type="ARBA" id="ARBA00022989"/>
    </source>
</evidence>
<keyword evidence="6 8" id="KW-1133">Transmembrane helix</keyword>
<evidence type="ECO:0000259" key="9">
    <source>
        <dbReference type="PROSITE" id="PS50893"/>
    </source>
</evidence>
<evidence type="ECO:0000259" key="10">
    <source>
        <dbReference type="PROSITE" id="PS50929"/>
    </source>
</evidence>
<evidence type="ECO:0000256" key="7">
    <source>
        <dbReference type="ARBA" id="ARBA00023136"/>
    </source>
</evidence>
<protein>
    <submittedName>
        <fullName evidence="11">ATP-binding cassette, subfamily B</fullName>
    </submittedName>
</protein>
<dbReference type="OrthoDB" id="341671at2"/>
<gene>
    <name evidence="11" type="ORF">SAMN04487977_104193</name>
</gene>
<feature type="transmembrane region" description="Helical" evidence="8">
    <location>
        <begin position="174"/>
        <end position="195"/>
    </location>
</feature>
<dbReference type="PANTHER" id="PTHR43394:SF1">
    <property type="entry name" value="ATP-BINDING CASSETTE SUB-FAMILY B MEMBER 10, MITOCHONDRIAL"/>
    <property type="match status" value="1"/>
</dbReference>
<evidence type="ECO:0000256" key="3">
    <source>
        <dbReference type="ARBA" id="ARBA00022692"/>
    </source>
</evidence>
<keyword evidence="4" id="KW-0547">Nucleotide-binding</keyword>
<dbReference type="InterPro" id="IPR027417">
    <property type="entry name" value="P-loop_NTPase"/>
</dbReference>
<dbReference type="GO" id="GO:0005886">
    <property type="term" value="C:plasma membrane"/>
    <property type="evidence" value="ECO:0007669"/>
    <property type="project" value="UniProtKB-SubCell"/>
</dbReference>
<dbReference type="GO" id="GO:0005524">
    <property type="term" value="F:ATP binding"/>
    <property type="evidence" value="ECO:0007669"/>
    <property type="project" value="UniProtKB-KW"/>
</dbReference>
<keyword evidence="3 8" id="KW-0812">Transmembrane</keyword>
<dbReference type="GO" id="GO:0015421">
    <property type="term" value="F:ABC-type oligopeptide transporter activity"/>
    <property type="evidence" value="ECO:0007669"/>
    <property type="project" value="TreeGrafter"/>
</dbReference>
<reference evidence="11 12" key="1">
    <citation type="submission" date="2016-10" db="EMBL/GenBank/DDBJ databases">
        <authorList>
            <person name="de Groot N.N."/>
        </authorList>
    </citation>
    <scope>NUCLEOTIDE SEQUENCE [LARGE SCALE GENOMIC DNA]</scope>
    <source>
        <strain evidence="11 12">B25</strain>
    </source>
</reference>
<keyword evidence="2" id="KW-0813">Transport</keyword>
<evidence type="ECO:0000256" key="4">
    <source>
        <dbReference type="ARBA" id="ARBA00022741"/>
    </source>
</evidence>
<proteinExistence type="predicted"/>
<dbReference type="InterPro" id="IPR039421">
    <property type="entry name" value="Type_1_exporter"/>
</dbReference>
<name>A0A1H9FXM1_9SPIR</name>
<evidence type="ECO:0000256" key="1">
    <source>
        <dbReference type="ARBA" id="ARBA00004651"/>
    </source>
</evidence>
<dbReference type="PROSITE" id="PS50929">
    <property type="entry name" value="ABC_TM1F"/>
    <property type="match status" value="1"/>
</dbReference>
<dbReference type="Pfam" id="PF00005">
    <property type="entry name" value="ABC_tran"/>
    <property type="match status" value="1"/>
</dbReference>
<dbReference type="STRING" id="163.SAMN04487775_10941"/>
<accession>A0A1H9FXM1</accession>
<dbReference type="SUPFAM" id="SSF90123">
    <property type="entry name" value="ABC transporter transmembrane region"/>
    <property type="match status" value="1"/>
</dbReference>
<feature type="transmembrane region" description="Helical" evidence="8">
    <location>
        <begin position="279"/>
        <end position="301"/>
    </location>
</feature>
<dbReference type="SUPFAM" id="SSF52540">
    <property type="entry name" value="P-loop containing nucleoside triphosphate hydrolases"/>
    <property type="match status" value="1"/>
</dbReference>
<dbReference type="Gene3D" id="3.40.50.300">
    <property type="entry name" value="P-loop containing nucleotide triphosphate hydrolases"/>
    <property type="match status" value="1"/>
</dbReference>